<keyword evidence="2" id="KW-0012">Acyltransferase</keyword>
<evidence type="ECO:0000256" key="1">
    <source>
        <dbReference type="ARBA" id="ARBA00022679"/>
    </source>
</evidence>
<dbReference type="AlphaFoldDB" id="A0A9X2EYK9"/>
<dbReference type="CDD" id="cd04301">
    <property type="entry name" value="NAT_SF"/>
    <property type="match status" value="1"/>
</dbReference>
<dbReference type="EMBL" id="JAMWYS010000003">
    <property type="protein sequence ID" value="MCO4291389.1"/>
    <property type="molecule type" value="Genomic_DNA"/>
</dbReference>
<reference evidence="4" key="1">
    <citation type="submission" date="2022-06" db="EMBL/GenBank/DDBJ databases">
        <title>Solitalea sp. MAHUQ-68 isolated from rhizospheric soil.</title>
        <authorList>
            <person name="Huq M.A."/>
        </authorList>
    </citation>
    <scope>NUCLEOTIDE SEQUENCE</scope>
    <source>
        <strain evidence="4">MAHUQ-68</strain>
    </source>
</reference>
<dbReference type="SUPFAM" id="SSF55729">
    <property type="entry name" value="Acyl-CoA N-acyltransferases (Nat)"/>
    <property type="match status" value="1"/>
</dbReference>
<accession>A0A9X2EYK9</accession>
<comment type="caution">
    <text evidence="4">The sequence shown here is derived from an EMBL/GenBank/DDBJ whole genome shotgun (WGS) entry which is preliminary data.</text>
</comment>
<dbReference type="InterPro" id="IPR000182">
    <property type="entry name" value="GNAT_dom"/>
</dbReference>
<dbReference type="Pfam" id="PF00583">
    <property type="entry name" value="Acetyltransf_1"/>
    <property type="match status" value="1"/>
</dbReference>
<protein>
    <submittedName>
        <fullName evidence="4">GNAT family N-acetyltransferase</fullName>
    </submittedName>
</protein>
<dbReference type="InterPro" id="IPR051556">
    <property type="entry name" value="N-term/lysine_N-AcTrnsfr"/>
</dbReference>
<evidence type="ECO:0000259" key="3">
    <source>
        <dbReference type="PROSITE" id="PS51186"/>
    </source>
</evidence>
<dbReference type="PANTHER" id="PTHR42919">
    <property type="entry name" value="N-ALPHA-ACETYLTRANSFERASE"/>
    <property type="match status" value="1"/>
</dbReference>
<dbReference type="InterPro" id="IPR016181">
    <property type="entry name" value="Acyl_CoA_acyltransferase"/>
</dbReference>
<evidence type="ECO:0000313" key="4">
    <source>
        <dbReference type="EMBL" id="MCO4291389.1"/>
    </source>
</evidence>
<evidence type="ECO:0000256" key="2">
    <source>
        <dbReference type="ARBA" id="ARBA00023315"/>
    </source>
</evidence>
<feature type="domain" description="N-acetyltransferase" evidence="3">
    <location>
        <begin position="6"/>
        <end position="174"/>
    </location>
</feature>
<evidence type="ECO:0000313" key="5">
    <source>
        <dbReference type="Proteomes" id="UP001155182"/>
    </source>
</evidence>
<dbReference type="GO" id="GO:0016747">
    <property type="term" value="F:acyltransferase activity, transferring groups other than amino-acyl groups"/>
    <property type="evidence" value="ECO:0007669"/>
    <property type="project" value="InterPro"/>
</dbReference>
<dbReference type="PROSITE" id="PS51186">
    <property type="entry name" value="GNAT"/>
    <property type="match status" value="1"/>
</dbReference>
<dbReference type="Gene3D" id="3.40.630.30">
    <property type="match status" value="1"/>
</dbReference>
<proteinExistence type="predicted"/>
<gene>
    <name evidence="4" type="ORF">NF867_00750</name>
</gene>
<sequence>MQSESLTIRRVLPEEVDELVTISRQTFFESFSSMNTEEDMKNYLDEAYSSEKLSKELSDPNSEFYFAIFESQPVGYLKINFGNAQTELKEDNGLEIERIYVYADFQGKKIGQQLFNYAIETAKSHHLNYVWLGVWEKNQKAIQFYQKNGFKQFSTHIFVIGDDPQTDLMLKLEL</sequence>
<name>A0A9X2EYK9_9SPHI</name>
<dbReference type="PANTHER" id="PTHR42919:SF8">
    <property type="entry name" value="N-ALPHA-ACETYLTRANSFERASE 50"/>
    <property type="match status" value="1"/>
</dbReference>
<dbReference type="Proteomes" id="UP001155182">
    <property type="component" value="Unassembled WGS sequence"/>
</dbReference>
<dbReference type="RefSeq" id="WP_252585605.1">
    <property type="nucleotide sequence ID" value="NZ_JAMWYS010000003.1"/>
</dbReference>
<keyword evidence="1" id="KW-0808">Transferase</keyword>
<organism evidence="4 5">
    <name type="scientific">Solitalea agri</name>
    <dbReference type="NCBI Taxonomy" id="2953739"/>
    <lineage>
        <taxon>Bacteria</taxon>
        <taxon>Pseudomonadati</taxon>
        <taxon>Bacteroidota</taxon>
        <taxon>Sphingobacteriia</taxon>
        <taxon>Sphingobacteriales</taxon>
        <taxon>Sphingobacteriaceae</taxon>
        <taxon>Solitalea</taxon>
    </lineage>
</organism>
<keyword evidence="5" id="KW-1185">Reference proteome</keyword>